<dbReference type="GO" id="GO:0043531">
    <property type="term" value="F:ADP binding"/>
    <property type="evidence" value="ECO:0007669"/>
    <property type="project" value="InterPro"/>
</dbReference>
<dbReference type="EMBL" id="CACTIH010002105">
    <property type="protein sequence ID" value="CAA2973467.1"/>
    <property type="molecule type" value="Genomic_DNA"/>
</dbReference>
<dbReference type="PANTHER" id="PTHR15140">
    <property type="entry name" value="TUBULIN-SPECIFIC CHAPERONE E"/>
    <property type="match status" value="1"/>
</dbReference>
<dbReference type="InterPro" id="IPR002182">
    <property type="entry name" value="NB-ARC"/>
</dbReference>
<dbReference type="Gene3D" id="3.40.50.300">
    <property type="entry name" value="P-loop containing nucleotide triphosphate hydrolases"/>
    <property type="match status" value="1"/>
</dbReference>
<comment type="similarity">
    <text evidence="1">Belongs to the disease resistance NB-LRR family.</text>
</comment>
<dbReference type="GO" id="GO:0006952">
    <property type="term" value="P:defense response"/>
    <property type="evidence" value="ECO:0007669"/>
    <property type="project" value="UniProtKB-KW"/>
</dbReference>
<evidence type="ECO:0000259" key="9">
    <source>
        <dbReference type="Pfam" id="PF23598"/>
    </source>
</evidence>
<reference evidence="10 11" key="1">
    <citation type="submission" date="2019-12" db="EMBL/GenBank/DDBJ databases">
        <authorList>
            <person name="Alioto T."/>
            <person name="Alioto T."/>
            <person name="Gomez Garrido J."/>
        </authorList>
    </citation>
    <scope>NUCLEOTIDE SEQUENCE [LARGE SCALE GENOMIC DNA]</scope>
</reference>
<dbReference type="InterPro" id="IPR027417">
    <property type="entry name" value="P-loop_NTPase"/>
</dbReference>
<keyword evidence="11" id="KW-1185">Reference proteome</keyword>
<dbReference type="SUPFAM" id="SSF52540">
    <property type="entry name" value="P-loop containing nucleoside triphosphate hydrolases"/>
    <property type="match status" value="1"/>
</dbReference>
<feature type="domain" description="NB-ARC" evidence="7">
    <location>
        <begin position="171"/>
        <end position="340"/>
    </location>
</feature>
<organism evidence="10 11">
    <name type="scientific">Olea europaea subsp. europaea</name>
    <dbReference type="NCBI Taxonomy" id="158383"/>
    <lineage>
        <taxon>Eukaryota</taxon>
        <taxon>Viridiplantae</taxon>
        <taxon>Streptophyta</taxon>
        <taxon>Embryophyta</taxon>
        <taxon>Tracheophyta</taxon>
        <taxon>Spermatophyta</taxon>
        <taxon>Magnoliopsida</taxon>
        <taxon>eudicotyledons</taxon>
        <taxon>Gunneridae</taxon>
        <taxon>Pentapetalae</taxon>
        <taxon>asterids</taxon>
        <taxon>lamiids</taxon>
        <taxon>Lamiales</taxon>
        <taxon>Oleaceae</taxon>
        <taxon>Oleeae</taxon>
        <taxon>Olea</taxon>
    </lineage>
</organism>
<dbReference type="Proteomes" id="UP000594638">
    <property type="component" value="Unassembled WGS sequence"/>
</dbReference>
<dbReference type="InterPro" id="IPR042197">
    <property type="entry name" value="Apaf_helical"/>
</dbReference>
<keyword evidence="6" id="KW-0067">ATP-binding</keyword>
<name>A0A8S0R3J6_OLEEU</name>
<dbReference type="InterPro" id="IPR058922">
    <property type="entry name" value="WHD_DRP"/>
</dbReference>
<comment type="caution">
    <text evidence="10">The sequence shown here is derived from an EMBL/GenBank/DDBJ whole genome shotgun (WGS) entry which is preliminary data.</text>
</comment>
<gene>
    <name evidence="10" type="ORF">OLEA9_A079015</name>
</gene>
<dbReference type="GO" id="GO:0005524">
    <property type="term" value="F:ATP binding"/>
    <property type="evidence" value="ECO:0007669"/>
    <property type="project" value="UniProtKB-KW"/>
</dbReference>
<dbReference type="AlphaFoldDB" id="A0A8S0R3J6"/>
<dbReference type="FunFam" id="3.40.50.300:FF:001091">
    <property type="entry name" value="Probable disease resistance protein At1g61300"/>
    <property type="match status" value="1"/>
</dbReference>
<dbReference type="Gene3D" id="1.20.5.4130">
    <property type="match status" value="1"/>
</dbReference>
<dbReference type="Gene3D" id="3.80.10.10">
    <property type="entry name" value="Ribonuclease Inhibitor"/>
    <property type="match status" value="2"/>
</dbReference>
<evidence type="ECO:0000256" key="4">
    <source>
        <dbReference type="ARBA" id="ARBA00022741"/>
    </source>
</evidence>
<evidence type="ECO:0000313" key="11">
    <source>
        <dbReference type="Proteomes" id="UP000594638"/>
    </source>
</evidence>
<evidence type="ECO:0000259" key="7">
    <source>
        <dbReference type="Pfam" id="PF00931"/>
    </source>
</evidence>
<evidence type="ECO:0000256" key="3">
    <source>
        <dbReference type="ARBA" id="ARBA00022737"/>
    </source>
</evidence>
<evidence type="ECO:0000256" key="2">
    <source>
        <dbReference type="ARBA" id="ARBA00022614"/>
    </source>
</evidence>
<evidence type="ECO:0000256" key="6">
    <source>
        <dbReference type="ARBA" id="ARBA00022840"/>
    </source>
</evidence>
<evidence type="ECO:0000256" key="1">
    <source>
        <dbReference type="ARBA" id="ARBA00008894"/>
    </source>
</evidence>
<dbReference type="InterPro" id="IPR055414">
    <property type="entry name" value="LRR_R13L4/SHOC2-like"/>
</dbReference>
<dbReference type="InterPro" id="IPR032675">
    <property type="entry name" value="LRR_dom_sf"/>
</dbReference>
<dbReference type="PRINTS" id="PR00364">
    <property type="entry name" value="DISEASERSIST"/>
</dbReference>
<dbReference type="PANTHER" id="PTHR15140:SF33">
    <property type="entry name" value="LATE BLIGHT RESISTANCE PROTEIN HOMOLOG R1A-3 ISOFORM X1"/>
    <property type="match status" value="1"/>
</dbReference>
<evidence type="ECO:0000259" key="8">
    <source>
        <dbReference type="Pfam" id="PF23559"/>
    </source>
</evidence>
<feature type="domain" description="Disease resistance R13L4/SHOC-2-like LRR" evidence="9">
    <location>
        <begin position="501"/>
        <end position="788"/>
    </location>
</feature>
<keyword evidence="3" id="KW-0677">Repeat</keyword>
<dbReference type="Gramene" id="OE9A079015T1">
    <property type="protein sequence ID" value="OE9A079015C1"/>
    <property type="gene ID" value="OE9A079015"/>
</dbReference>
<protein>
    <submittedName>
        <fullName evidence="10">Late blight resistance homolog R1A-10</fullName>
    </submittedName>
</protein>
<keyword evidence="2" id="KW-0433">Leucine-rich repeat</keyword>
<sequence length="806" mass="91834">MAYAALLSLSHSLEHSLKSDSQYLIFDEIQQTESLLEKVSFLLDFLDNSSRKYSKTIDCLEDRMRDAAYEAANTIESHITNRIIETSADYKEKSCSCLSILKKTLCSKSQETNFFSQVNKVTEEIDSITREVEKIEQETDIQDLQPRTLFPAGSSKSASGGKINTVGLHDDIIEIKNRLTGGSSNLETVSVVGMGGMGKTTLTRKLYDDELIAYHFYIRAWVTVSQDYNLLEMLLGLLDSMKKLTEQMREENNEKLAELLYKNLKGMRYLIVMDDVWDTDVWDDIKRSFPNDKNGSRIMMTTRLDNVARYASSSSPPHPMHFLSDDESWKLFCENVFVNNFCPPELEEIGKKIARGCQGLPLAIVVIAGLLSKSPKTQLYWTNVGLLKPVISKSLEAVAQEYFLDLVDRNLILVREKSSLGKIKTCRIHDLLRDLCVREAQREKFFHVSSMRLHGISGGIKLHRLSIDKHIELIGHANILSSSTHLKSLLNFASYSSPHFANLRLRVLDMKGACINDFLPIDLVNMWYLACNCVDETLPASVYKMRNLKVLIIYNYIKMEVDIWKMPQLWHVKLKGGNLPDPLSADIEKGNSTTVLENLQTLSGIKDFRFTGEILKRIPNLKKLGIYYNFEPMDLDFYCLKNLGRLHKLESLNCLIVSSLSSSFLQNLTLPPSLKKLTLDGSHIPWEDMTILGSLPNLQVLKLKYNSFYGREWEPNEGEFLQLKFLLLKDIDLEDWRADNIHFPSLQRLVLRNCYSMDEIPSGIGEIPTLQSIILHNCQDSLVTSAKQIQDEQLSLGIEGLEILIH</sequence>
<dbReference type="Gene3D" id="1.10.8.430">
    <property type="entry name" value="Helical domain of apoptotic protease-activating factors"/>
    <property type="match status" value="1"/>
</dbReference>
<proteinExistence type="inferred from homology"/>
<keyword evidence="4" id="KW-0547">Nucleotide-binding</keyword>
<evidence type="ECO:0000256" key="5">
    <source>
        <dbReference type="ARBA" id="ARBA00022821"/>
    </source>
</evidence>
<dbReference type="OrthoDB" id="1749650at2759"/>
<dbReference type="SUPFAM" id="SSF52058">
    <property type="entry name" value="L domain-like"/>
    <property type="match status" value="1"/>
</dbReference>
<dbReference type="Pfam" id="PF23598">
    <property type="entry name" value="LRR_14"/>
    <property type="match status" value="1"/>
</dbReference>
<feature type="domain" description="Disease resistance protein winged helix" evidence="8">
    <location>
        <begin position="380"/>
        <end position="436"/>
    </location>
</feature>
<accession>A0A8S0R3J6</accession>
<dbReference type="Pfam" id="PF00931">
    <property type="entry name" value="NB-ARC"/>
    <property type="match status" value="1"/>
</dbReference>
<dbReference type="Pfam" id="PF23559">
    <property type="entry name" value="WHD_DRP"/>
    <property type="match status" value="1"/>
</dbReference>
<evidence type="ECO:0000313" key="10">
    <source>
        <dbReference type="EMBL" id="CAA2973467.1"/>
    </source>
</evidence>
<keyword evidence="5" id="KW-0611">Plant defense</keyword>